<dbReference type="GO" id="GO:0003677">
    <property type="term" value="F:DNA binding"/>
    <property type="evidence" value="ECO:0007669"/>
    <property type="project" value="TreeGrafter"/>
</dbReference>
<dbReference type="InterPro" id="IPR050863">
    <property type="entry name" value="CenT-Element_Derived"/>
</dbReference>
<reference evidence="2" key="1">
    <citation type="submission" date="2023-06" db="EMBL/GenBank/DDBJ databases">
        <title>Reference genome for the Northern bat (Eptesicus nilssonii), a most northern bat species.</title>
        <authorList>
            <person name="Laine V.N."/>
            <person name="Pulliainen A.T."/>
            <person name="Lilley T.M."/>
        </authorList>
    </citation>
    <scope>NUCLEOTIDE SEQUENCE</scope>
    <source>
        <strain evidence="2">BLF_Eptnil</strain>
        <tissue evidence="2">Kidney</tissue>
    </source>
</reference>
<comment type="caution">
    <text evidence="2">The sequence shown here is derived from an EMBL/GenBank/DDBJ whole genome shotgun (WGS) entry which is preliminary data.</text>
</comment>
<dbReference type="PANTHER" id="PTHR19303:SF27">
    <property type="entry name" value="HTH CENPB-TYPE DOMAIN-CONTAINING PROTEIN"/>
    <property type="match status" value="1"/>
</dbReference>
<dbReference type="GO" id="GO:0005634">
    <property type="term" value="C:nucleus"/>
    <property type="evidence" value="ECO:0007669"/>
    <property type="project" value="TreeGrafter"/>
</dbReference>
<evidence type="ECO:0000313" key="3">
    <source>
        <dbReference type="Proteomes" id="UP001177744"/>
    </source>
</evidence>
<dbReference type="EMBL" id="JAULJE010000002">
    <property type="protein sequence ID" value="KAK1345513.1"/>
    <property type="molecule type" value="Genomic_DNA"/>
</dbReference>
<proteinExistence type="predicted"/>
<sequence length="365" mass="41707">MKSTQLVTAFRGNDTENVKMLHTDLLKDSPGMSAERDSFKASRELKRSGIHSVVRLGEAASSNKEAVIICDRISRICRGRRICSQQVFSCDETGLCWKEMAKRTYITQEKSLLDTSQWDRLTSLLCGNASGDFKSKPLLIYHSENLQIFKTNVMQNKFNKMRRATLAGLTQWIEHWPWIHGMFVPSVKKYLQEKQLPLRTLLVKDSAPGHLHGLKACLVEADSCITDRVISNFKKLYTKALFQRCFRVTSETNLTLSEFWREPLISSFPEPLQGGSASQDYAISLEELWPESVALRDFEGFEDKPVTVVQDIVSLGESMVDDDDDVEELVEDHNIKLTFGGSSHRWQLRSSLQKKRREGKILLFH</sequence>
<dbReference type="InterPro" id="IPR004875">
    <property type="entry name" value="DDE_SF_endonuclease_dom"/>
</dbReference>
<protein>
    <recommendedName>
        <fullName evidence="1">DDE-1 domain-containing protein</fullName>
    </recommendedName>
</protein>
<dbReference type="AlphaFoldDB" id="A0AA40I9J2"/>
<evidence type="ECO:0000259" key="1">
    <source>
        <dbReference type="Pfam" id="PF03184"/>
    </source>
</evidence>
<organism evidence="2 3">
    <name type="scientific">Cnephaeus nilssonii</name>
    <name type="common">Northern bat</name>
    <name type="synonym">Eptesicus nilssonii</name>
    <dbReference type="NCBI Taxonomy" id="3371016"/>
    <lineage>
        <taxon>Eukaryota</taxon>
        <taxon>Metazoa</taxon>
        <taxon>Chordata</taxon>
        <taxon>Craniata</taxon>
        <taxon>Vertebrata</taxon>
        <taxon>Euteleostomi</taxon>
        <taxon>Mammalia</taxon>
        <taxon>Eutheria</taxon>
        <taxon>Laurasiatheria</taxon>
        <taxon>Chiroptera</taxon>
        <taxon>Yangochiroptera</taxon>
        <taxon>Vespertilionidae</taxon>
        <taxon>Cnephaeus</taxon>
    </lineage>
</organism>
<feature type="domain" description="DDE-1" evidence="1">
    <location>
        <begin position="119"/>
        <end position="211"/>
    </location>
</feature>
<keyword evidence="3" id="KW-1185">Reference proteome</keyword>
<evidence type="ECO:0000313" key="2">
    <source>
        <dbReference type="EMBL" id="KAK1345513.1"/>
    </source>
</evidence>
<dbReference type="Proteomes" id="UP001177744">
    <property type="component" value="Unassembled WGS sequence"/>
</dbReference>
<dbReference type="PANTHER" id="PTHR19303">
    <property type="entry name" value="TRANSPOSON"/>
    <property type="match status" value="1"/>
</dbReference>
<gene>
    <name evidence="2" type="ORF">QTO34_007971</name>
</gene>
<dbReference type="Pfam" id="PF03184">
    <property type="entry name" value="DDE_1"/>
    <property type="match status" value="1"/>
</dbReference>
<accession>A0AA40I9J2</accession>
<name>A0AA40I9J2_CNENI</name>